<evidence type="ECO:0000313" key="1">
    <source>
        <dbReference type="EMBL" id="QDT26876.1"/>
    </source>
</evidence>
<keyword evidence="2" id="KW-1185">Reference proteome</keyword>
<accession>A0A517Q5H9</accession>
<dbReference type="RefSeq" id="WP_145449018.1">
    <property type="nucleotide sequence ID" value="NZ_CP037421.1"/>
</dbReference>
<name>A0A517Q5H9_9PLAN</name>
<dbReference type="Proteomes" id="UP000315647">
    <property type="component" value="Chromosome"/>
</dbReference>
<reference evidence="1 2" key="1">
    <citation type="submission" date="2019-03" db="EMBL/GenBank/DDBJ databases">
        <title>Deep-cultivation of Planctomycetes and their phenomic and genomic characterization uncovers novel biology.</title>
        <authorList>
            <person name="Wiegand S."/>
            <person name="Jogler M."/>
            <person name="Boedeker C."/>
            <person name="Pinto D."/>
            <person name="Vollmers J."/>
            <person name="Rivas-Marin E."/>
            <person name="Kohn T."/>
            <person name="Peeters S.H."/>
            <person name="Heuer A."/>
            <person name="Rast P."/>
            <person name="Oberbeckmann S."/>
            <person name="Bunk B."/>
            <person name="Jeske O."/>
            <person name="Meyerdierks A."/>
            <person name="Storesund J.E."/>
            <person name="Kallscheuer N."/>
            <person name="Luecker S."/>
            <person name="Lage O.M."/>
            <person name="Pohl T."/>
            <person name="Merkel B.J."/>
            <person name="Hornburger P."/>
            <person name="Mueller R.-W."/>
            <person name="Bruemmer F."/>
            <person name="Labrenz M."/>
            <person name="Spormann A.M."/>
            <person name="Op den Camp H."/>
            <person name="Overmann J."/>
            <person name="Amann R."/>
            <person name="Jetten M.S.M."/>
            <person name="Mascher T."/>
            <person name="Medema M.H."/>
            <person name="Devos D.P."/>
            <person name="Kaster A.-K."/>
            <person name="Ovreas L."/>
            <person name="Rohde M."/>
            <person name="Galperin M.Y."/>
            <person name="Jogler C."/>
        </authorList>
    </citation>
    <scope>NUCLEOTIDE SEQUENCE [LARGE SCALE GENOMIC DNA]</scope>
    <source>
        <strain evidence="1 2">Enr10</strain>
    </source>
</reference>
<evidence type="ECO:0000313" key="2">
    <source>
        <dbReference type="Proteomes" id="UP000315647"/>
    </source>
</evidence>
<gene>
    <name evidence="1" type="ORF">Enr10x_21870</name>
</gene>
<protein>
    <submittedName>
        <fullName evidence="1">Uncharacterized protein</fullName>
    </submittedName>
</protein>
<sequence>MNSLQKPSGETPARSRVLLTVQILLTLLTGSFALLSWWNDSVYFWRLYSGLFAGSLTALIFRSGWLIPCTVCGTLFGIFLDPTIKGGTIDSQMWETVSSLWSGVIAGVVFGFAINTTLTATENESEKETDNGRDSA</sequence>
<dbReference type="AlphaFoldDB" id="A0A517Q5H9"/>
<organism evidence="1 2">
    <name type="scientific">Gimesia panareensis</name>
    <dbReference type="NCBI Taxonomy" id="2527978"/>
    <lineage>
        <taxon>Bacteria</taxon>
        <taxon>Pseudomonadati</taxon>
        <taxon>Planctomycetota</taxon>
        <taxon>Planctomycetia</taxon>
        <taxon>Planctomycetales</taxon>
        <taxon>Planctomycetaceae</taxon>
        <taxon>Gimesia</taxon>
    </lineage>
</organism>
<dbReference type="EMBL" id="CP037421">
    <property type="protein sequence ID" value="QDT26876.1"/>
    <property type="molecule type" value="Genomic_DNA"/>
</dbReference>
<proteinExistence type="predicted"/>
<accession>A0A518A6B4</accession>